<protein>
    <submittedName>
        <fullName evidence="2">Uncharacterized protein</fullName>
    </submittedName>
</protein>
<comment type="caution">
    <text evidence="2">The sequence shown here is derived from an EMBL/GenBank/DDBJ whole genome shotgun (WGS) entry which is preliminary data.</text>
</comment>
<gene>
    <name evidence="2" type="ORF">Vretifemale_12034</name>
</gene>
<proteinExistence type="predicted"/>
<organism evidence="2 3">
    <name type="scientific">Volvox reticuliferus</name>
    <dbReference type="NCBI Taxonomy" id="1737510"/>
    <lineage>
        <taxon>Eukaryota</taxon>
        <taxon>Viridiplantae</taxon>
        <taxon>Chlorophyta</taxon>
        <taxon>core chlorophytes</taxon>
        <taxon>Chlorophyceae</taxon>
        <taxon>CS clade</taxon>
        <taxon>Chlamydomonadales</taxon>
        <taxon>Volvocaceae</taxon>
        <taxon>Volvox</taxon>
    </lineage>
</organism>
<evidence type="ECO:0000313" key="2">
    <source>
        <dbReference type="EMBL" id="GIL83464.1"/>
    </source>
</evidence>
<accession>A0A8J4CK53</accession>
<reference evidence="2" key="1">
    <citation type="journal article" date="2021" name="Proc. Natl. Acad. Sci. U.S.A.">
        <title>Three genomes in the algal genus Volvox reveal the fate of a haploid sex-determining region after a transition to homothallism.</title>
        <authorList>
            <person name="Yamamoto K."/>
            <person name="Hamaji T."/>
            <person name="Kawai-Toyooka H."/>
            <person name="Matsuzaki R."/>
            <person name="Takahashi F."/>
            <person name="Nishimura Y."/>
            <person name="Kawachi M."/>
            <person name="Noguchi H."/>
            <person name="Minakuchi Y."/>
            <person name="Umen J.G."/>
            <person name="Toyoda A."/>
            <person name="Nozaki H."/>
        </authorList>
    </citation>
    <scope>NUCLEOTIDE SEQUENCE</scope>
    <source>
        <strain evidence="2">NIES-3786</strain>
    </source>
</reference>
<feature type="non-terminal residue" evidence="2">
    <location>
        <position position="1"/>
    </location>
</feature>
<feature type="region of interest" description="Disordered" evidence="1">
    <location>
        <begin position="23"/>
        <end position="55"/>
    </location>
</feature>
<dbReference type="EMBL" id="BNCP01000026">
    <property type="protein sequence ID" value="GIL83464.1"/>
    <property type="molecule type" value="Genomic_DNA"/>
</dbReference>
<evidence type="ECO:0000256" key="1">
    <source>
        <dbReference type="SAM" id="MobiDB-lite"/>
    </source>
</evidence>
<sequence>SSRHQSLSLLGVRQAHSASTCFSPAAGTGFPMRRKQRSHGTRSEDTPALGDGILAPHPALGHQQAMLPESDASASVPSILRGGELLGPCPMPGAFFPLILLLFPRRITTRGVKACAFPLLMLQSPSASSQIPSSDASIPPLSAFPSSSLVLSCCRSCYLSRLRRSRHLRCRLYQCCESWSIAVEKLPLPLVP</sequence>
<evidence type="ECO:0000313" key="3">
    <source>
        <dbReference type="Proteomes" id="UP000747110"/>
    </source>
</evidence>
<name>A0A8J4CK53_9CHLO</name>
<dbReference type="AlphaFoldDB" id="A0A8J4CK53"/>
<dbReference type="Proteomes" id="UP000747110">
    <property type="component" value="Unassembled WGS sequence"/>
</dbReference>
<keyword evidence="3" id="KW-1185">Reference proteome</keyword>